<feature type="region of interest" description="Disordered" evidence="1">
    <location>
        <begin position="1"/>
        <end position="24"/>
    </location>
</feature>
<proteinExistence type="predicted"/>
<evidence type="ECO:0000313" key="2">
    <source>
        <dbReference type="EMBL" id="KAF6836132.1"/>
    </source>
</evidence>
<comment type="caution">
    <text evidence="2">The sequence shown here is derived from an EMBL/GenBank/DDBJ whole genome shotgun (WGS) entry which is preliminary data.</text>
</comment>
<name>A0A8H6NJP9_9PEZI</name>
<organism evidence="2 3">
    <name type="scientific">Colletotrichum plurivorum</name>
    <dbReference type="NCBI Taxonomy" id="2175906"/>
    <lineage>
        <taxon>Eukaryota</taxon>
        <taxon>Fungi</taxon>
        <taxon>Dikarya</taxon>
        <taxon>Ascomycota</taxon>
        <taxon>Pezizomycotina</taxon>
        <taxon>Sordariomycetes</taxon>
        <taxon>Hypocreomycetidae</taxon>
        <taxon>Glomerellales</taxon>
        <taxon>Glomerellaceae</taxon>
        <taxon>Colletotrichum</taxon>
        <taxon>Colletotrichum orchidearum species complex</taxon>
    </lineage>
</organism>
<dbReference type="Proteomes" id="UP000654918">
    <property type="component" value="Unassembled WGS sequence"/>
</dbReference>
<keyword evidence="3" id="KW-1185">Reference proteome</keyword>
<gene>
    <name evidence="2" type="ORF">CPLU01_03831</name>
</gene>
<reference evidence="2" key="1">
    <citation type="journal article" date="2020" name="Phytopathology">
        <title>Genome Sequence Resources of Colletotrichum truncatum, C. plurivorum, C. musicola, and C. sojae: Four Species Pathogenic to Soybean (Glycine max).</title>
        <authorList>
            <person name="Rogerio F."/>
            <person name="Boufleur T.R."/>
            <person name="Ciampi-Guillardi M."/>
            <person name="Sukno S.A."/>
            <person name="Thon M.R."/>
            <person name="Massola Junior N.S."/>
            <person name="Baroncelli R."/>
        </authorList>
    </citation>
    <scope>NUCLEOTIDE SEQUENCE</scope>
    <source>
        <strain evidence="2">LFN00145</strain>
    </source>
</reference>
<evidence type="ECO:0000256" key="1">
    <source>
        <dbReference type="SAM" id="MobiDB-lite"/>
    </source>
</evidence>
<dbReference type="EMBL" id="WIGO01000034">
    <property type="protein sequence ID" value="KAF6836132.1"/>
    <property type="molecule type" value="Genomic_DNA"/>
</dbReference>
<sequence length="90" mass="9419">MWLSGGGGSSSNMAGQGRAGQEQWMYPYPHPVQQVHKPTAPSSTTTPPIPICAGGLDWGPAGKAQGREVDAMACLPARHGMAWQHGKHGT</sequence>
<evidence type="ECO:0000313" key="3">
    <source>
        <dbReference type="Proteomes" id="UP000654918"/>
    </source>
</evidence>
<dbReference type="AlphaFoldDB" id="A0A8H6NJP9"/>
<accession>A0A8H6NJP9</accession>
<protein>
    <submittedName>
        <fullName evidence="2">Uncharacterized protein</fullName>
    </submittedName>
</protein>